<keyword evidence="3" id="KW-1185">Reference proteome</keyword>
<accession>A0ABR2V6K3</accession>
<evidence type="ECO:0000256" key="1">
    <source>
        <dbReference type="SAM" id="MobiDB-lite"/>
    </source>
</evidence>
<gene>
    <name evidence="2" type="ORF">SUNI508_00391</name>
</gene>
<evidence type="ECO:0000313" key="2">
    <source>
        <dbReference type="EMBL" id="KAK9422528.1"/>
    </source>
</evidence>
<proteinExistence type="predicted"/>
<name>A0ABR2V6K3_9PEZI</name>
<evidence type="ECO:0000313" key="3">
    <source>
        <dbReference type="Proteomes" id="UP001408356"/>
    </source>
</evidence>
<feature type="region of interest" description="Disordered" evidence="1">
    <location>
        <begin position="1"/>
        <end position="21"/>
    </location>
</feature>
<reference evidence="2 3" key="1">
    <citation type="journal article" date="2024" name="J. Plant Pathol.">
        <title>Sequence and assembly of the genome of Seiridium unicorne, isolate CBS 538.82, causal agent of cypress canker disease.</title>
        <authorList>
            <person name="Scali E."/>
            <person name="Rocca G.D."/>
            <person name="Danti R."/>
            <person name="Garbelotto M."/>
            <person name="Barberini S."/>
            <person name="Baroncelli R."/>
            <person name="Emiliani G."/>
        </authorList>
    </citation>
    <scope>NUCLEOTIDE SEQUENCE [LARGE SCALE GENOMIC DNA]</scope>
    <source>
        <strain evidence="2 3">BM-138-508</strain>
    </source>
</reference>
<protein>
    <submittedName>
        <fullName evidence="2">Uncharacterized protein</fullName>
    </submittedName>
</protein>
<sequence length="21" mass="2181">MADEVSNAPKDIDDATITGDC</sequence>
<dbReference type="EMBL" id="JARVKF010000112">
    <property type="protein sequence ID" value="KAK9422528.1"/>
    <property type="molecule type" value="Genomic_DNA"/>
</dbReference>
<comment type="caution">
    <text evidence="2">The sequence shown here is derived from an EMBL/GenBank/DDBJ whole genome shotgun (WGS) entry which is preliminary data.</text>
</comment>
<dbReference type="Proteomes" id="UP001408356">
    <property type="component" value="Unassembled WGS sequence"/>
</dbReference>
<organism evidence="2 3">
    <name type="scientific">Seiridium unicorne</name>
    <dbReference type="NCBI Taxonomy" id="138068"/>
    <lineage>
        <taxon>Eukaryota</taxon>
        <taxon>Fungi</taxon>
        <taxon>Dikarya</taxon>
        <taxon>Ascomycota</taxon>
        <taxon>Pezizomycotina</taxon>
        <taxon>Sordariomycetes</taxon>
        <taxon>Xylariomycetidae</taxon>
        <taxon>Amphisphaeriales</taxon>
        <taxon>Sporocadaceae</taxon>
        <taxon>Seiridium</taxon>
    </lineage>
</organism>